<sequence>MADMLDKTVLFLAIDGLDAKAFEIIWDCFGDLDASTRIASSSADEEVCDSTSLLSTHSDMSFADAAGQNFDVIVIADGATANAVADSLAGKTVILRAFEQNAALVSVGEGALALIASDVVSGLAIAGPPSLKEPLANAGAMLSNEPLAASENIFSARDSQADLKKLCLMASDYITSKREAA</sequence>
<dbReference type="Proteomes" id="UP000178086">
    <property type="component" value="Unassembled WGS sequence"/>
</dbReference>
<feature type="domain" description="DJ-1/PfpI" evidence="1">
    <location>
        <begin position="7"/>
        <end position="160"/>
    </location>
</feature>
<name>A0A1F2UJC6_9ACTN</name>
<dbReference type="InterPro" id="IPR029062">
    <property type="entry name" value="Class_I_gatase-like"/>
</dbReference>
<reference evidence="2 3" key="1">
    <citation type="journal article" date="2016" name="Nat. Commun.">
        <title>Thousands of microbial genomes shed light on interconnected biogeochemical processes in an aquifer system.</title>
        <authorList>
            <person name="Anantharaman K."/>
            <person name="Brown C.T."/>
            <person name="Hug L.A."/>
            <person name="Sharon I."/>
            <person name="Castelle C.J."/>
            <person name="Probst A.J."/>
            <person name="Thomas B.C."/>
            <person name="Singh A."/>
            <person name="Wilkins M.J."/>
            <person name="Karaoz U."/>
            <person name="Brodie E.L."/>
            <person name="Williams K.H."/>
            <person name="Hubbard S.S."/>
            <person name="Banfield J.F."/>
        </authorList>
    </citation>
    <scope>NUCLEOTIDE SEQUENCE [LARGE SCALE GENOMIC DNA]</scope>
</reference>
<protein>
    <recommendedName>
        <fullName evidence="1">DJ-1/PfpI domain-containing protein</fullName>
    </recommendedName>
</protein>
<dbReference type="Gene3D" id="3.40.50.880">
    <property type="match status" value="1"/>
</dbReference>
<evidence type="ECO:0000313" key="3">
    <source>
        <dbReference type="Proteomes" id="UP000178086"/>
    </source>
</evidence>
<organism evidence="2 3">
    <name type="scientific">Candidatus Aquicultor primus</name>
    <dbReference type="NCBI Taxonomy" id="1797195"/>
    <lineage>
        <taxon>Bacteria</taxon>
        <taxon>Bacillati</taxon>
        <taxon>Actinomycetota</taxon>
        <taxon>Candidatus Aquicultoria</taxon>
        <taxon>Candidatus Aquicultorales</taxon>
        <taxon>Candidatus Aquicultoraceae</taxon>
        <taxon>Candidatus Aquicultor</taxon>
    </lineage>
</organism>
<evidence type="ECO:0000259" key="1">
    <source>
        <dbReference type="Pfam" id="PF01965"/>
    </source>
</evidence>
<dbReference type="EMBL" id="MELI01000075">
    <property type="protein sequence ID" value="OFW33120.1"/>
    <property type="molecule type" value="Genomic_DNA"/>
</dbReference>
<dbReference type="InterPro" id="IPR002818">
    <property type="entry name" value="DJ-1/PfpI"/>
</dbReference>
<dbReference type="SUPFAM" id="SSF52317">
    <property type="entry name" value="Class I glutamine amidotransferase-like"/>
    <property type="match status" value="1"/>
</dbReference>
<proteinExistence type="predicted"/>
<evidence type="ECO:0000313" key="2">
    <source>
        <dbReference type="EMBL" id="OFW33120.1"/>
    </source>
</evidence>
<dbReference type="AlphaFoldDB" id="A0A1F2UJC6"/>
<dbReference type="Pfam" id="PF01965">
    <property type="entry name" value="DJ-1_PfpI"/>
    <property type="match status" value="1"/>
</dbReference>
<accession>A0A1F2UJC6</accession>
<gene>
    <name evidence="2" type="ORF">A2074_00565</name>
</gene>
<comment type="caution">
    <text evidence="2">The sequence shown here is derived from an EMBL/GenBank/DDBJ whole genome shotgun (WGS) entry which is preliminary data.</text>
</comment>